<reference evidence="1 2" key="1">
    <citation type="submission" date="2021-12" db="EMBL/GenBank/DDBJ databases">
        <title>Genome sequencing of bacteria with rrn-lacking chromosome and rrn-plasmid.</title>
        <authorList>
            <person name="Anda M."/>
            <person name="Iwasaki W."/>
        </authorList>
    </citation>
    <scope>NUCLEOTIDE SEQUENCE [LARGE SCALE GENOMIC DNA]</scope>
    <source>
        <strain evidence="1 2">NBRC 15940</strain>
    </source>
</reference>
<dbReference type="InterPro" id="IPR041662">
    <property type="entry name" value="SusD-like_2"/>
</dbReference>
<sequence length="543" mass="61068">MKSYKNIAFGIGLSALSLMGCTKNFDEINTDPNEPDMVPTYSLFYNGTRVIMDESRGQWYGLRGSDIWMQYIGQRNYLDEDRYFYRESSVNGGWRELYLALNNLNEVIKIAEDEEHGYDFAEVYGNAHNQVQAARIFKAYTFQTLTENHGDIPYQSYSGENPDFQALGEHMFPVYAESADIYADMLEELKDAAAQIDESKPVFTDFDLIYFGNASNWKKLANSLRLRLAVRVKDSQELGAIAQQHIAELKANPAALIADNSENAAYHFEGNDIKGAPVYKAYYTGTQRTDFMLSQHLVDVLKGKAQKPNGDDYQNPFAGILDPRLFKFGAPGTTSKITEADMKAAIKANEHITAAPETYIGIPVGVADSVGQNLAQVASLPGTIRMQADFAEPIMSYAEVCFLLSEVNDWDDSWYAKGVAASLEQWHVNAEDAQTYIDQLPAATEASVLTQKYIAFYGQPNEAWAEYRRTGFPKTVYLPGEVAYVDDNGFEHTFQPQVVGQTNIPSRFRYPLDEFDLNGTNYLNAIEKRGGNDMMIPHFWAKK</sequence>
<dbReference type="InterPro" id="IPR011990">
    <property type="entry name" value="TPR-like_helical_dom_sf"/>
</dbReference>
<proteinExistence type="predicted"/>
<organism evidence="1 2">
    <name type="scientific">Persicobacter diffluens</name>
    <dbReference type="NCBI Taxonomy" id="981"/>
    <lineage>
        <taxon>Bacteria</taxon>
        <taxon>Pseudomonadati</taxon>
        <taxon>Bacteroidota</taxon>
        <taxon>Cytophagia</taxon>
        <taxon>Cytophagales</taxon>
        <taxon>Persicobacteraceae</taxon>
        <taxon>Persicobacter</taxon>
    </lineage>
</organism>
<comment type="caution">
    <text evidence="1">The sequence shown here is derived from an EMBL/GenBank/DDBJ whole genome shotgun (WGS) entry which is preliminary data.</text>
</comment>
<dbReference type="EMBL" id="BQKE01000002">
    <property type="protein sequence ID" value="GJM62956.1"/>
    <property type="molecule type" value="Genomic_DNA"/>
</dbReference>
<gene>
    <name evidence="1" type="ORF">PEDI_35080</name>
</gene>
<dbReference type="Proteomes" id="UP001310022">
    <property type="component" value="Unassembled WGS sequence"/>
</dbReference>
<protein>
    <recommendedName>
        <fullName evidence="3">SusD/RagB family nutrient-binding outer membrane lipoprotein</fullName>
    </recommendedName>
</protein>
<evidence type="ECO:0008006" key="3">
    <source>
        <dbReference type="Google" id="ProtNLM"/>
    </source>
</evidence>
<dbReference type="SUPFAM" id="SSF48452">
    <property type="entry name" value="TPR-like"/>
    <property type="match status" value="1"/>
</dbReference>
<name>A0AAN4W1F4_9BACT</name>
<dbReference type="RefSeq" id="WP_338238178.1">
    <property type="nucleotide sequence ID" value="NZ_BQKE01000002.1"/>
</dbReference>
<dbReference type="Gene3D" id="1.25.40.390">
    <property type="match status" value="1"/>
</dbReference>
<dbReference type="PROSITE" id="PS51257">
    <property type="entry name" value="PROKAR_LIPOPROTEIN"/>
    <property type="match status" value="1"/>
</dbReference>
<dbReference type="AlphaFoldDB" id="A0AAN4W1F4"/>
<evidence type="ECO:0000313" key="2">
    <source>
        <dbReference type="Proteomes" id="UP001310022"/>
    </source>
</evidence>
<evidence type="ECO:0000313" key="1">
    <source>
        <dbReference type="EMBL" id="GJM62956.1"/>
    </source>
</evidence>
<dbReference type="Pfam" id="PF12771">
    <property type="entry name" value="SusD-like_2"/>
    <property type="match status" value="1"/>
</dbReference>
<accession>A0AAN4W1F4</accession>
<keyword evidence="2" id="KW-1185">Reference proteome</keyword>